<accession>A0A9P8QB65</accession>
<reference evidence="1" key="2">
    <citation type="submission" date="2021-01" db="EMBL/GenBank/DDBJ databases">
        <authorList>
            <person name="Schikora-Tamarit M.A."/>
        </authorList>
    </citation>
    <scope>NUCLEOTIDE SEQUENCE</scope>
    <source>
        <strain evidence="1">CBS2887</strain>
    </source>
</reference>
<keyword evidence="2" id="KW-1185">Reference proteome</keyword>
<protein>
    <submittedName>
        <fullName evidence="1">Uncharacterized protein</fullName>
    </submittedName>
</protein>
<proteinExistence type="predicted"/>
<gene>
    <name evidence="1" type="ORF">WICPIJ_002684</name>
</gene>
<organism evidence="1 2">
    <name type="scientific">Wickerhamomyces pijperi</name>
    <name type="common">Yeast</name>
    <name type="synonym">Pichia pijperi</name>
    <dbReference type="NCBI Taxonomy" id="599730"/>
    <lineage>
        <taxon>Eukaryota</taxon>
        <taxon>Fungi</taxon>
        <taxon>Dikarya</taxon>
        <taxon>Ascomycota</taxon>
        <taxon>Saccharomycotina</taxon>
        <taxon>Saccharomycetes</taxon>
        <taxon>Phaffomycetales</taxon>
        <taxon>Wickerhamomycetaceae</taxon>
        <taxon>Wickerhamomyces</taxon>
    </lineage>
</organism>
<dbReference type="AlphaFoldDB" id="A0A9P8QB65"/>
<name>A0A9P8QB65_WICPI</name>
<sequence>MLGGIWIVWGAVAGNQGVKLSDHEQQHSELVSVVLQVDKDDSLQHLLTDVDVGLVCGSVEHDSELVTEFQTIGQERVLDVGTYYAVEDLSVRDLDQGLQDHHDRHQVLVLSPGESEGDVTVVQVMQDVCLGCLIWSDGSDLDTEVGVSGTSVGERRTDDGHRMVTTLDNQHSDKLLDTVDDEVTTHLVGLLLGLDQLIRRELLQVTAVGLQHDWHETTVSDLRDFLVAVDGPGDLHH</sequence>
<dbReference type="EMBL" id="JAEUBG010001462">
    <property type="protein sequence ID" value="KAH3686322.1"/>
    <property type="molecule type" value="Genomic_DNA"/>
</dbReference>
<reference evidence="1" key="1">
    <citation type="journal article" date="2021" name="Open Biol.">
        <title>Shared evolutionary footprints suggest mitochondrial oxidative damage underlies multiple complex I losses in fungi.</title>
        <authorList>
            <person name="Schikora-Tamarit M.A."/>
            <person name="Marcet-Houben M."/>
            <person name="Nosek J."/>
            <person name="Gabaldon T."/>
        </authorList>
    </citation>
    <scope>NUCLEOTIDE SEQUENCE</scope>
    <source>
        <strain evidence="1">CBS2887</strain>
    </source>
</reference>
<comment type="caution">
    <text evidence="1">The sequence shown here is derived from an EMBL/GenBank/DDBJ whole genome shotgun (WGS) entry which is preliminary data.</text>
</comment>
<dbReference type="OrthoDB" id="10663763at2759"/>
<evidence type="ECO:0000313" key="2">
    <source>
        <dbReference type="Proteomes" id="UP000774326"/>
    </source>
</evidence>
<dbReference type="Proteomes" id="UP000774326">
    <property type="component" value="Unassembled WGS sequence"/>
</dbReference>
<evidence type="ECO:0000313" key="1">
    <source>
        <dbReference type="EMBL" id="KAH3686322.1"/>
    </source>
</evidence>